<evidence type="ECO:0000313" key="2">
    <source>
        <dbReference type="Proteomes" id="UP000270296"/>
    </source>
</evidence>
<accession>A0A183J7V7</accession>
<evidence type="ECO:0000313" key="1">
    <source>
        <dbReference type="EMBL" id="VDP44267.1"/>
    </source>
</evidence>
<organism evidence="3">
    <name type="scientific">Soboliphyme baturini</name>
    <dbReference type="NCBI Taxonomy" id="241478"/>
    <lineage>
        <taxon>Eukaryota</taxon>
        <taxon>Metazoa</taxon>
        <taxon>Ecdysozoa</taxon>
        <taxon>Nematoda</taxon>
        <taxon>Enoplea</taxon>
        <taxon>Dorylaimia</taxon>
        <taxon>Dioctophymatida</taxon>
        <taxon>Dioctophymatoidea</taxon>
        <taxon>Soboliphymatidae</taxon>
        <taxon>Soboliphyme</taxon>
    </lineage>
</organism>
<protein>
    <submittedName>
        <fullName evidence="1 3">Uncharacterized protein</fullName>
    </submittedName>
</protein>
<dbReference type="WBParaSite" id="SBAD_0001235401-mRNA-1">
    <property type="protein sequence ID" value="SBAD_0001235401-mRNA-1"/>
    <property type="gene ID" value="SBAD_0001235401"/>
</dbReference>
<reference evidence="3" key="1">
    <citation type="submission" date="2016-06" db="UniProtKB">
        <authorList>
            <consortium name="WormBaseParasite"/>
        </authorList>
    </citation>
    <scope>IDENTIFICATION</scope>
</reference>
<dbReference type="EMBL" id="UZAM01016678">
    <property type="protein sequence ID" value="VDP44267.1"/>
    <property type="molecule type" value="Genomic_DNA"/>
</dbReference>
<gene>
    <name evidence="1" type="ORF">SBAD_LOCUS11955</name>
</gene>
<reference evidence="1 2" key="2">
    <citation type="submission" date="2018-11" db="EMBL/GenBank/DDBJ databases">
        <authorList>
            <consortium name="Pathogen Informatics"/>
        </authorList>
    </citation>
    <scope>NUCLEOTIDE SEQUENCE [LARGE SCALE GENOMIC DNA]</scope>
</reference>
<keyword evidence="2" id="KW-1185">Reference proteome</keyword>
<dbReference type="AlphaFoldDB" id="A0A183J7V7"/>
<proteinExistence type="predicted"/>
<evidence type="ECO:0000313" key="3">
    <source>
        <dbReference type="WBParaSite" id="SBAD_0001235401-mRNA-1"/>
    </source>
</evidence>
<sequence>MVLKNTTESHVLSHRRGQVKGQIECLLTGANELRNVREHFTLSREIRNQHQLLVLDLNLKRSINSEIEDNSNDKGVEAERCAPREVIKEKSDGHWNFRVDTVCEQMANLIIENARGAIE</sequence>
<dbReference type="Proteomes" id="UP000270296">
    <property type="component" value="Unassembled WGS sequence"/>
</dbReference>
<name>A0A183J7V7_9BILA</name>